<dbReference type="Pfam" id="PF00990">
    <property type="entry name" value="GGDEF"/>
    <property type="match status" value="1"/>
</dbReference>
<dbReference type="InterPro" id="IPR043128">
    <property type="entry name" value="Rev_trsase/Diguanyl_cyclase"/>
</dbReference>
<dbReference type="GO" id="GO:0000160">
    <property type="term" value="P:phosphorelay signal transduction system"/>
    <property type="evidence" value="ECO:0007669"/>
    <property type="project" value="UniProtKB-KW"/>
</dbReference>
<dbReference type="Gene3D" id="3.40.50.2300">
    <property type="match status" value="2"/>
</dbReference>
<dbReference type="FunFam" id="3.30.70.270:FF:000001">
    <property type="entry name" value="Diguanylate cyclase domain protein"/>
    <property type="match status" value="1"/>
</dbReference>
<feature type="domain" description="HPt" evidence="9">
    <location>
        <begin position="10"/>
        <end position="117"/>
    </location>
</feature>
<comment type="cofactor">
    <cofactor evidence="1">
        <name>Mg(2+)</name>
        <dbReference type="ChEBI" id="CHEBI:18420"/>
    </cofactor>
</comment>
<dbReference type="Gene3D" id="1.20.120.160">
    <property type="entry name" value="HPT domain"/>
    <property type="match status" value="1"/>
</dbReference>
<dbReference type="PROSITE" id="PS50110">
    <property type="entry name" value="RESPONSE_REGULATORY"/>
    <property type="match status" value="2"/>
</dbReference>
<evidence type="ECO:0000256" key="5">
    <source>
        <dbReference type="PROSITE-ProRule" id="PRU00110"/>
    </source>
</evidence>
<dbReference type="GO" id="GO:0052621">
    <property type="term" value="F:diguanylate cyclase activity"/>
    <property type="evidence" value="ECO:0007669"/>
    <property type="project" value="UniProtKB-EC"/>
</dbReference>
<comment type="catalytic activity">
    <reaction evidence="4">
        <text>2 GTP = 3',3'-c-di-GMP + 2 diphosphate</text>
        <dbReference type="Rhea" id="RHEA:24898"/>
        <dbReference type="ChEBI" id="CHEBI:33019"/>
        <dbReference type="ChEBI" id="CHEBI:37565"/>
        <dbReference type="ChEBI" id="CHEBI:58805"/>
        <dbReference type="EC" id="2.7.7.65"/>
    </reaction>
</comment>
<feature type="domain" description="GGDEF" evidence="8">
    <location>
        <begin position="410"/>
        <end position="540"/>
    </location>
</feature>
<evidence type="ECO:0000256" key="4">
    <source>
        <dbReference type="ARBA" id="ARBA00034247"/>
    </source>
</evidence>
<dbReference type="InterPro" id="IPR001789">
    <property type="entry name" value="Sig_transdc_resp-reg_receiver"/>
</dbReference>
<dbReference type="SUPFAM" id="SSF55073">
    <property type="entry name" value="Nucleotide cyclase"/>
    <property type="match status" value="1"/>
</dbReference>
<dbReference type="SMART" id="SM00448">
    <property type="entry name" value="REC"/>
    <property type="match status" value="1"/>
</dbReference>
<gene>
    <name evidence="10" type="ORF">BAL341_1322</name>
</gene>
<feature type="domain" description="Response regulatory" evidence="7">
    <location>
        <begin position="254"/>
        <end position="370"/>
    </location>
</feature>
<dbReference type="InterPro" id="IPR000160">
    <property type="entry name" value="GGDEF_dom"/>
</dbReference>
<dbReference type="PROSITE" id="PS50887">
    <property type="entry name" value="GGDEF"/>
    <property type="match status" value="1"/>
</dbReference>
<dbReference type="SMART" id="SM00267">
    <property type="entry name" value="GGDEF"/>
    <property type="match status" value="1"/>
</dbReference>
<organism evidence="10">
    <name type="scientific">Rheinheimera sp. BAL341</name>
    <dbReference type="NCBI Taxonomy" id="1708203"/>
    <lineage>
        <taxon>Bacteria</taxon>
        <taxon>Pseudomonadati</taxon>
        <taxon>Pseudomonadota</taxon>
        <taxon>Gammaproteobacteria</taxon>
        <taxon>Chromatiales</taxon>
        <taxon>Chromatiaceae</taxon>
        <taxon>Rheinheimera</taxon>
    </lineage>
</organism>
<evidence type="ECO:0000313" key="10">
    <source>
        <dbReference type="EMBL" id="VHO03276.1"/>
    </source>
</evidence>
<feature type="domain" description="Response regulatory" evidence="7">
    <location>
        <begin position="129"/>
        <end position="245"/>
    </location>
</feature>
<evidence type="ECO:0000256" key="2">
    <source>
        <dbReference type="ARBA" id="ARBA00012528"/>
    </source>
</evidence>
<dbReference type="NCBIfam" id="TIGR00254">
    <property type="entry name" value="GGDEF"/>
    <property type="match status" value="1"/>
</dbReference>
<dbReference type="InterPro" id="IPR008207">
    <property type="entry name" value="Sig_transdc_His_kin_Hpt_dom"/>
</dbReference>
<comment type="caution">
    <text evidence="6">Lacks conserved residue(s) required for the propagation of feature annotation.</text>
</comment>
<dbReference type="GO" id="GO:0005886">
    <property type="term" value="C:plasma membrane"/>
    <property type="evidence" value="ECO:0007669"/>
    <property type="project" value="TreeGrafter"/>
</dbReference>
<dbReference type="Gene3D" id="3.30.70.270">
    <property type="match status" value="1"/>
</dbReference>
<dbReference type="PANTHER" id="PTHR45138:SF9">
    <property type="entry name" value="DIGUANYLATE CYCLASE DGCM-RELATED"/>
    <property type="match status" value="1"/>
</dbReference>
<evidence type="ECO:0000259" key="8">
    <source>
        <dbReference type="PROSITE" id="PS50887"/>
    </source>
</evidence>
<proteinExistence type="predicted"/>
<feature type="modified residue" description="Phosphohistidine" evidence="5">
    <location>
        <position position="52"/>
    </location>
</feature>
<dbReference type="CDD" id="cd01949">
    <property type="entry name" value="GGDEF"/>
    <property type="match status" value="1"/>
</dbReference>
<dbReference type="GO" id="GO:0043709">
    <property type="term" value="P:cell adhesion involved in single-species biofilm formation"/>
    <property type="evidence" value="ECO:0007669"/>
    <property type="project" value="TreeGrafter"/>
</dbReference>
<keyword evidence="6" id="KW-0597">Phosphoprotein</keyword>
<evidence type="ECO:0000259" key="7">
    <source>
        <dbReference type="PROSITE" id="PS50110"/>
    </source>
</evidence>
<dbReference type="SUPFAM" id="SSF47226">
    <property type="entry name" value="Histidine-containing phosphotransfer domain, HPT domain"/>
    <property type="match status" value="1"/>
</dbReference>
<dbReference type="InterPro" id="IPR050469">
    <property type="entry name" value="Diguanylate_Cyclase"/>
</dbReference>
<dbReference type="Pfam" id="PF01627">
    <property type="entry name" value="Hpt"/>
    <property type="match status" value="1"/>
</dbReference>
<protein>
    <recommendedName>
        <fullName evidence="2">diguanylate cyclase</fullName>
        <ecNumber evidence="2">2.7.7.65</ecNumber>
    </recommendedName>
</protein>
<dbReference type="InterPro" id="IPR036641">
    <property type="entry name" value="HPT_dom_sf"/>
</dbReference>
<dbReference type="PANTHER" id="PTHR45138">
    <property type="entry name" value="REGULATORY COMPONENTS OF SENSORY TRANSDUCTION SYSTEM"/>
    <property type="match status" value="1"/>
</dbReference>
<evidence type="ECO:0000256" key="1">
    <source>
        <dbReference type="ARBA" id="ARBA00001946"/>
    </source>
</evidence>
<dbReference type="SUPFAM" id="SSF52172">
    <property type="entry name" value="CheY-like"/>
    <property type="match status" value="2"/>
</dbReference>
<dbReference type="EC" id="2.7.7.65" evidence="2"/>
<dbReference type="GO" id="GO:1902201">
    <property type="term" value="P:negative regulation of bacterial-type flagellum-dependent cell motility"/>
    <property type="evidence" value="ECO:0007669"/>
    <property type="project" value="TreeGrafter"/>
</dbReference>
<dbReference type="Pfam" id="PF00072">
    <property type="entry name" value="Response_reg"/>
    <property type="match status" value="1"/>
</dbReference>
<feature type="modified residue" description="4-aspartylphosphate" evidence="6">
    <location>
        <position position="303"/>
    </location>
</feature>
<dbReference type="EMBL" id="CAAJGR010000081">
    <property type="protein sequence ID" value="VHO03276.1"/>
    <property type="molecule type" value="Genomic_DNA"/>
</dbReference>
<reference evidence="10" key="1">
    <citation type="submission" date="2019-04" db="EMBL/GenBank/DDBJ databases">
        <authorList>
            <person name="Brambilla D."/>
        </authorList>
    </citation>
    <scope>NUCLEOTIDE SEQUENCE</scope>
    <source>
        <strain evidence="10">BAL1</strain>
    </source>
</reference>
<evidence type="ECO:0000256" key="6">
    <source>
        <dbReference type="PROSITE-ProRule" id="PRU00169"/>
    </source>
</evidence>
<accession>A0A486XNT4</accession>
<dbReference type="GO" id="GO:0004672">
    <property type="term" value="F:protein kinase activity"/>
    <property type="evidence" value="ECO:0007669"/>
    <property type="project" value="UniProtKB-ARBA"/>
</dbReference>
<name>A0A486XNT4_9GAMM</name>
<evidence type="ECO:0000259" key="9">
    <source>
        <dbReference type="PROSITE" id="PS50894"/>
    </source>
</evidence>
<dbReference type="InterPro" id="IPR029787">
    <property type="entry name" value="Nucleotide_cyclase"/>
</dbReference>
<dbReference type="InterPro" id="IPR011006">
    <property type="entry name" value="CheY-like_superfamily"/>
</dbReference>
<dbReference type="AlphaFoldDB" id="A0A486XNT4"/>
<keyword evidence="3" id="KW-0902">Two-component regulatory system</keyword>
<sequence>MSNSKTKADLSAAFATLRQRFEQSLPERVARMVELMQQATNDDLADVIAEAHKLAGACGTFGHAGLGSNARFIEQLAKEVQVKPADERLQALPGLRQAVLEFDMAVDRALQDAPNAEAEAAAELHQADTVWLLLPEQTLTIELVNQLHAFGHKVECFSDYDSCVTRIQHTAPAVLFTAISLPDGASLFEQTLLLQQLKKQQSRLLVFSETDDFDLRIKASQHSADAFFVSPLDVPNMISTISELLVYGSKRAGRVFIVDDDKLLAQHYALVLNAAGIETHIIENVRSIITEVVRFQPDLLLMDMYMPDYSGAELAGLIRQYKSLKRLPIVFLSSEINKALQLSAMAKGADDFITKPIDDTQLVQAVKSRLKRSQQLKNLIEKDSLTALIKHSSIKEAAELEFVRSQRYKKPFSIVMLDIDHFKAVNDNYGHGTGDIVITSLATLLRKRIRKTDSAGRYGGEEFMLVLPECSHAQAIELTEQILQAFRQLHFSAADKLFSCTYSAGVAASDDNDFTSAEQMIDAADAALYKAKRAGRNQVC</sequence>
<evidence type="ECO:0000256" key="3">
    <source>
        <dbReference type="ARBA" id="ARBA00023012"/>
    </source>
</evidence>
<dbReference type="PROSITE" id="PS50894">
    <property type="entry name" value="HPT"/>
    <property type="match status" value="1"/>
</dbReference>